<dbReference type="EMBL" id="MU005770">
    <property type="protein sequence ID" value="KAF2709246.1"/>
    <property type="molecule type" value="Genomic_DNA"/>
</dbReference>
<evidence type="ECO:0000256" key="1">
    <source>
        <dbReference type="SAM" id="Phobius"/>
    </source>
</evidence>
<organism evidence="2 3">
    <name type="scientific">Pleomassaria siparia CBS 279.74</name>
    <dbReference type="NCBI Taxonomy" id="1314801"/>
    <lineage>
        <taxon>Eukaryota</taxon>
        <taxon>Fungi</taxon>
        <taxon>Dikarya</taxon>
        <taxon>Ascomycota</taxon>
        <taxon>Pezizomycotina</taxon>
        <taxon>Dothideomycetes</taxon>
        <taxon>Pleosporomycetidae</taxon>
        <taxon>Pleosporales</taxon>
        <taxon>Pleomassariaceae</taxon>
        <taxon>Pleomassaria</taxon>
    </lineage>
</organism>
<reference evidence="2" key="1">
    <citation type="journal article" date="2020" name="Stud. Mycol.">
        <title>101 Dothideomycetes genomes: a test case for predicting lifestyles and emergence of pathogens.</title>
        <authorList>
            <person name="Haridas S."/>
            <person name="Albert R."/>
            <person name="Binder M."/>
            <person name="Bloem J."/>
            <person name="Labutti K."/>
            <person name="Salamov A."/>
            <person name="Andreopoulos B."/>
            <person name="Baker S."/>
            <person name="Barry K."/>
            <person name="Bills G."/>
            <person name="Bluhm B."/>
            <person name="Cannon C."/>
            <person name="Castanera R."/>
            <person name="Culley D."/>
            <person name="Daum C."/>
            <person name="Ezra D."/>
            <person name="Gonzalez J."/>
            <person name="Henrissat B."/>
            <person name="Kuo A."/>
            <person name="Liang C."/>
            <person name="Lipzen A."/>
            <person name="Lutzoni F."/>
            <person name="Magnuson J."/>
            <person name="Mondo S."/>
            <person name="Nolan M."/>
            <person name="Ohm R."/>
            <person name="Pangilinan J."/>
            <person name="Park H.-J."/>
            <person name="Ramirez L."/>
            <person name="Alfaro M."/>
            <person name="Sun H."/>
            <person name="Tritt A."/>
            <person name="Yoshinaga Y."/>
            <person name="Zwiers L.-H."/>
            <person name="Turgeon B."/>
            <person name="Goodwin S."/>
            <person name="Spatafora J."/>
            <person name="Crous P."/>
            <person name="Grigoriev I."/>
        </authorList>
    </citation>
    <scope>NUCLEOTIDE SEQUENCE</scope>
    <source>
        <strain evidence="2">CBS 279.74</strain>
    </source>
</reference>
<evidence type="ECO:0000313" key="2">
    <source>
        <dbReference type="EMBL" id="KAF2709246.1"/>
    </source>
</evidence>
<proteinExistence type="predicted"/>
<keyword evidence="1" id="KW-0812">Transmembrane</keyword>
<sequence length="275" mass="31157">MMKPQLKMPSIAISEKLTSILKPKPVFNKPLDTERQHHISRIFYAIFLSLFITLSVVVIGLKAITLTFIEDNRDTGFEFMTGESESILFAALPRQLYTAPAKLALIAAVISIFVGVGHMGFLVADWKTGKRTQTYTFRRNAMFVHFTMSIIVLFSLVSIYMTHKMSSNFRQSYIMRKASNTDPDEGVRYNIGTFDLETWSCELKTVPGATMVWEDYRKQCDVEVAGRFIMIPYMIVGFGLAALAIWQMIGSRRDPDGVRMKSEDVGLEMGKFNAV</sequence>
<feature type="transmembrane region" description="Helical" evidence="1">
    <location>
        <begin position="103"/>
        <end position="123"/>
    </location>
</feature>
<accession>A0A6G1K8N2</accession>
<feature type="transmembrane region" description="Helical" evidence="1">
    <location>
        <begin position="143"/>
        <end position="161"/>
    </location>
</feature>
<dbReference type="OrthoDB" id="5238025at2759"/>
<dbReference type="Proteomes" id="UP000799428">
    <property type="component" value="Unassembled WGS sequence"/>
</dbReference>
<evidence type="ECO:0000313" key="3">
    <source>
        <dbReference type="Proteomes" id="UP000799428"/>
    </source>
</evidence>
<gene>
    <name evidence="2" type="ORF">K504DRAFT_467218</name>
</gene>
<keyword evidence="1" id="KW-1133">Transmembrane helix</keyword>
<dbReference type="AlphaFoldDB" id="A0A6G1K8N2"/>
<keyword evidence="3" id="KW-1185">Reference proteome</keyword>
<feature type="transmembrane region" description="Helical" evidence="1">
    <location>
        <begin position="224"/>
        <end position="246"/>
    </location>
</feature>
<name>A0A6G1K8N2_9PLEO</name>
<keyword evidence="1" id="KW-0472">Membrane</keyword>
<protein>
    <submittedName>
        <fullName evidence="2">Uncharacterized protein</fullName>
    </submittedName>
</protein>
<feature type="transmembrane region" description="Helical" evidence="1">
    <location>
        <begin position="42"/>
        <end position="69"/>
    </location>
</feature>